<reference evidence="9 10" key="1">
    <citation type="journal article" date="2013" name="Nature">
        <title>Insights into bilaterian evolution from three spiralian genomes.</title>
        <authorList>
            <person name="Simakov O."/>
            <person name="Marletaz F."/>
            <person name="Cho S.J."/>
            <person name="Edsinger-Gonzales E."/>
            <person name="Havlak P."/>
            <person name="Hellsten U."/>
            <person name="Kuo D.H."/>
            <person name="Larsson T."/>
            <person name="Lv J."/>
            <person name="Arendt D."/>
            <person name="Savage R."/>
            <person name="Osoegawa K."/>
            <person name="de Jong P."/>
            <person name="Grimwood J."/>
            <person name="Chapman J.A."/>
            <person name="Shapiro H."/>
            <person name="Aerts A."/>
            <person name="Otillar R.P."/>
            <person name="Terry A.Y."/>
            <person name="Boore J.L."/>
            <person name="Grigoriev I.V."/>
            <person name="Lindberg D.R."/>
            <person name="Seaver E.C."/>
            <person name="Weisblat D.A."/>
            <person name="Putnam N.H."/>
            <person name="Rokhsar D.S."/>
        </authorList>
    </citation>
    <scope>NUCLEOTIDE SEQUENCE [LARGE SCALE GENOMIC DNA]</scope>
</reference>
<dbReference type="GO" id="GO:0008270">
    <property type="term" value="F:zinc ion binding"/>
    <property type="evidence" value="ECO:0007669"/>
    <property type="project" value="UniProtKB-KW"/>
</dbReference>
<dbReference type="CTD" id="20232060"/>
<dbReference type="InterPro" id="IPR036236">
    <property type="entry name" value="Znf_C2H2_sf"/>
</dbReference>
<comment type="subcellular location">
    <subcellularLocation>
        <location evidence="1">Nucleus</location>
    </subcellularLocation>
</comment>
<evidence type="ECO:0000256" key="3">
    <source>
        <dbReference type="ARBA" id="ARBA00022771"/>
    </source>
</evidence>
<dbReference type="Gene3D" id="4.10.1000.10">
    <property type="entry name" value="Zinc finger, CCCH-type"/>
    <property type="match status" value="1"/>
</dbReference>
<sequence length="88" mass="10396">MGRQYFCEFCEKSFADNPSSRKNHLNGTTHKANRENYYKMFLDPETRLQNERMKRPCKNYLKGICQFGDSCRFGHMTEEGFRALEAQG</sequence>
<dbReference type="GO" id="GO:0003676">
    <property type="term" value="F:nucleic acid binding"/>
    <property type="evidence" value="ECO:0007669"/>
    <property type="project" value="InterPro"/>
</dbReference>
<organism evidence="9 10">
    <name type="scientific">Lottia gigantea</name>
    <name type="common">Giant owl limpet</name>
    <dbReference type="NCBI Taxonomy" id="225164"/>
    <lineage>
        <taxon>Eukaryota</taxon>
        <taxon>Metazoa</taxon>
        <taxon>Spiralia</taxon>
        <taxon>Lophotrochozoa</taxon>
        <taxon>Mollusca</taxon>
        <taxon>Gastropoda</taxon>
        <taxon>Patellogastropoda</taxon>
        <taxon>Lottioidea</taxon>
        <taxon>Lottiidae</taxon>
        <taxon>Lottia</taxon>
    </lineage>
</organism>
<keyword evidence="4 6" id="KW-0862">Zinc</keyword>
<evidence type="ECO:0000259" key="7">
    <source>
        <dbReference type="PROSITE" id="PS50103"/>
    </source>
</evidence>
<dbReference type="STRING" id="225164.V4AEA0"/>
<feature type="zinc finger region" description="C3H1-type" evidence="6">
    <location>
        <begin position="51"/>
        <end position="78"/>
    </location>
</feature>
<dbReference type="AlphaFoldDB" id="V4AEA0"/>
<dbReference type="OrthoDB" id="2417221at2759"/>
<dbReference type="GeneID" id="20232060"/>
<evidence type="ECO:0008006" key="11">
    <source>
        <dbReference type="Google" id="ProtNLM"/>
    </source>
</evidence>
<dbReference type="EMBL" id="KB202237">
    <property type="protein sequence ID" value="ESO91676.1"/>
    <property type="molecule type" value="Genomic_DNA"/>
</dbReference>
<dbReference type="HOGENOM" id="CLU_2471614_0_0_1"/>
<dbReference type="SMART" id="SM00356">
    <property type="entry name" value="ZnF_C3H1"/>
    <property type="match status" value="1"/>
</dbReference>
<dbReference type="Pfam" id="PF06220">
    <property type="entry name" value="zf-U1"/>
    <property type="match status" value="1"/>
</dbReference>
<evidence type="ECO:0000313" key="10">
    <source>
        <dbReference type="Proteomes" id="UP000030746"/>
    </source>
</evidence>
<proteinExistence type="predicted"/>
<keyword evidence="5" id="KW-0539">Nucleus</keyword>
<dbReference type="KEGG" id="lgi:LOTGIDRAFT_122096"/>
<accession>V4AEA0</accession>
<keyword evidence="2 6" id="KW-0479">Metal-binding</keyword>
<dbReference type="SUPFAM" id="SSF90229">
    <property type="entry name" value="CCCH zinc finger"/>
    <property type="match status" value="1"/>
</dbReference>
<evidence type="ECO:0000259" key="8">
    <source>
        <dbReference type="PROSITE" id="PS50171"/>
    </source>
</evidence>
<dbReference type="PANTHER" id="PTHR16465:SF0">
    <property type="entry name" value="ZINC FINGER MATRIN-TYPE PROTEIN 5"/>
    <property type="match status" value="1"/>
</dbReference>
<dbReference type="Proteomes" id="UP000030746">
    <property type="component" value="Unassembled WGS sequence"/>
</dbReference>
<evidence type="ECO:0000256" key="5">
    <source>
        <dbReference type="ARBA" id="ARBA00023242"/>
    </source>
</evidence>
<evidence type="ECO:0000256" key="4">
    <source>
        <dbReference type="ARBA" id="ARBA00022833"/>
    </source>
</evidence>
<dbReference type="InterPro" id="IPR036855">
    <property type="entry name" value="Znf_CCCH_sf"/>
</dbReference>
<evidence type="ECO:0000256" key="2">
    <source>
        <dbReference type="ARBA" id="ARBA00022723"/>
    </source>
</evidence>
<dbReference type="OMA" id="ICTHFVK"/>
<dbReference type="GO" id="GO:0005689">
    <property type="term" value="C:U12-type spliceosomal complex"/>
    <property type="evidence" value="ECO:0007669"/>
    <property type="project" value="TreeGrafter"/>
</dbReference>
<dbReference type="InterPro" id="IPR003604">
    <property type="entry name" value="Matrin/U1-like-C_Znf_C2H2"/>
</dbReference>
<dbReference type="PANTHER" id="PTHR16465">
    <property type="entry name" value="NUCLEASE-RELATED"/>
    <property type="match status" value="1"/>
</dbReference>
<dbReference type="SMART" id="SM00451">
    <property type="entry name" value="ZnF_U1"/>
    <property type="match status" value="1"/>
</dbReference>
<gene>
    <name evidence="9" type="ORF">LOTGIDRAFT_122096</name>
</gene>
<dbReference type="PROSITE" id="PS50171">
    <property type="entry name" value="ZF_MATRIN"/>
    <property type="match status" value="1"/>
</dbReference>
<dbReference type="PROSITE" id="PS50103">
    <property type="entry name" value="ZF_C3H1"/>
    <property type="match status" value="1"/>
</dbReference>
<dbReference type="InterPro" id="IPR041367">
    <property type="entry name" value="Znf-CCCH_4"/>
</dbReference>
<evidence type="ECO:0000256" key="1">
    <source>
        <dbReference type="ARBA" id="ARBA00004123"/>
    </source>
</evidence>
<protein>
    <recommendedName>
        <fullName evidence="11">C3H1-type domain-containing protein</fullName>
    </recommendedName>
</protein>
<keyword evidence="10" id="KW-1185">Reference proteome</keyword>
<dbReference type="SUPFAM" id="SSF57667">
    <property type="entry name" value="beta-beta-alpha zinc fingers"/>
    <property type="match status" value="1"/>
</dbReference>
<feature type="domain" description="Matrin-type" evidence="8">
    <location>
        <begin position="5"/>
        <end position="36"/>
    </location>
</feature>
<feature type="domain" description="C3H1-type" evidence="7">
    <location>
        <begin position="51"/>
        <end position="78"/>
    </location>
</feature>
<evidence type="ECO:0000313" key="9">
    <source>
        <dbReference type="EMBL" id="ESO91676.1"/>
    </source>
</evidence>
<dbReference type="Pfam" id="PF18044">
    <property type="entry name" value="zf-CCCH_4"/>
    <property type="match status" value="1"/>
</dbReference>
<dbReference type="InterPro" id="IPR013085">
    <property type="entry name" value="U1-CZ_Znf_C2H2"/>
</dbReference>
<keyword evidence="3 6" id="KW-0863">Zinc-finger</keyword>
<dbReference type="InterPro" id="IPR000571">
    <property type="entry name" value="Znf_CCCH"/>
</dbReference>
<dbReference type="RefSeq" id="XP_009057731.1">
    <property type="nucleotide sequence ID" value="XM_009059483.1"/>
</dbReference>
<evidence type="ECO:0000256" key="6">
    <source>
        <dbReference type="PROSITE-ProRule" id="PRU00723"/>
    </source>
</evidence>
<name>V4AEA0_LOTGI</name>
<dbReference type="InterPro" id="IPR000690">
    <property type="entry name" value="Matrin/U1-C_Znf_C2H2"/>
</dbReference>
<dbReference type="Gene3D" id="3.30.160.60">
    <property type="entry name" value="Classic Zinc Finger"/>
    <property type="match status" value="1"/>
</dbReference>